<dbReference type="PANTHER" id="PTHR30029">
    <property type="entry name" value="STAGE V SPORULATION PROTEIN R"/>
    <property type="match status" value="1"/>
</dbReference>
<evidence type="ECO:0000313" key="3">
    <source>
        <dbReference type="EMBL" id="MFC6034521.1"/>
    </source>
</evidence>
<comment type="caution">
    <text evidence="3">The sequence shown here is derived from an EMBL/GenBank/DDBJ whole genome shotgun (WGS) entry which is preliminary data.</text>
</comment>
<name>A0ABW1KV31_9PROT</name>
<feature type="domain" description="SpoVR protein-like N-terminal" evidence="1">
    <location>
        <begin position="16"/>
        <end position="439"/>
    </location>
</feature>
<dbReference type="InterPro" id="IPR007390">
    <property type="entry name" value="Spore_V_R"/>
</dbReference>
<dbReference type="Pfam" id="PF04293">
    <property type="entry name" value="SpoVR"/>
    <property type="match status" value="1"/>
</dbReference>
<dbReference type="PANTHER" id="PTHR30029:SF2">
    <property type="entry name" value="STAGE V SPORULATION PROTEIN R"/>
    <property type="match status" value="1"/>
</dbReference>
<evidence type="ECO:0000313" key="4">
    <source>
        <dbReference type="Proteomes" id="UP001596116"/>
    </source>
</evidence>
<gene>
    <name evidence="3" type="ORF">ACFMB1_03135</name>
</gene>
<evidence type="ECO:0000259" key="1">
    <source>
        <dbReference type="Pfam" id="PF04293"/>
    </source>
</evidence>
<reference evidence="3 4" key="1">
    <citation type="submission" date="2024-09" db="EMBL/GenBank/DDBJ databases">
        <authorList>
            <person name="Zhang Z.-H."/>
        </authorList>
    </citation>
    <scope>NUCLEOTIDE SEQUENCE [LARGE SCALE GENOMIC DNA]</scope>
    <source>
        <strain evidence="3 4">HHTR114</strain>
    </source>
</reference>
<feature type="domain" description="SpoVR-like C-terminal" evidence="2">
    <location>
        <begin position="443"/>
        <end position="496"/>
    </location>
</feature>
<dbReference type="InterPro" id="IPR057270">
    <property type="entry name" value="Ycgb-like"/>
</dbReference>
<dbReference type="InterPro" id="IPR056174">
    <property type="entry name" value="SpoVR_N"/>
</dbReference>
<dbReference type="Proteomes" id="UP001596116">
    <property type="component" value="Unassembled WGS sequence"/>
</dbReference>
<dbReference type="EMBL" id="JBHPON010000001">
    <property type="protein sequence ID" value="MFC6034521.1"/>
    <property type="molecule type" value="Genomic_DNA"/>
</dbReference>
<evidence type="ECO:0000259" key="2">
    <source>
        <dbReference type="Pfam" id="PF24755"/>
    </source>
</evidence>
<dbReference type="InterPro" id="IPR057008">
    <property type="entry name" value="SpoVR-like_C"/>
</dbReference>
<sequence length="497" mass="57798">MTATAEKLPLLYSEADWDFETLKRAYDAIEDIGLNDLGLDVYPNQIEIISSEQMLDAYSSHGMPLMYKHWSFGKHFARDQMTYQKGYTGLAYEIVINSNPCIAYLMEENTMTMQALVMAHASFGHNHFFKNNYLFRQWTDAEGILPYLDFAKKYIAKCEDEYGFEEVEAVLDAAHALMDQGVFRYNRPPRLSDADRLAKIAARVKHEETNFNDIWRTLPNSEEPEDELEERQAEVRNIQLPEENLLYFIEKASPVLRPWQRELVRIVRNIAQYFYPQKQTKVMNEGCATFVHHYIMNELYDRGQISEGAIMEFLHSHSSVVFQPEFDDPRYSGINPYALGFAMMEDIKRICEDPKDEDREWFPDIAGSGDWRAVLKDAWANYRDESFILQYLSPTVMRHFRMFAIGDNSEASHVEIEAIHDDQGFRKVRRALAEMYDLGMHEPNIQVVGADLEGDRTLKLRHTVHNGRKLNEKTAAAVLTHIETLWGYDVTMEEEDA</sequence>
<dbReference type="NCBIfam" id="NF008737">
    <property type="entry name" value="PRK11767.1"/>
    <property type="match status" value="1"/>
</dbReference>
<proteinExistence type="predicted"/>
<keyword evidence="4" id="KW-1185">Reference proteome</keyword>
<accession>A0ABW1KV31</accession>
<protein>
    <submittedName>
        <fullName evidence="3">SpoVR family protein</fullName>
    </submittedName>
</protein>
<organism evidence="3 4">
    <name type="scientific">Hyphococcus aureus</name>
    <dbReference type="NCBI Taxonomy" id="2666033"/>
    <lineage>
        <taxon>Bacteria</taxon>
        <taxon>Pseudomonadati</taxon>
        <taxon>Pseudomonadota</taxon>
        <taxon>Alphaproteobacteria</taxon>
        <taxon>Parvularculales</taxon>
        <taxon>Parvularculaceae</taxon>
        <taxon>Hyphococcus</taxon>
    </lineage>
</organism>
<dbReference type="RefSeq" id="WP_379880154.1">
    <property type="nucleotide sequence ID" value="NZ_JBHPON010000001.1"/>
</dbReference>
<dbReference type="Pfam" id="PF24755">
    <property type="entry name" value="SpoVR_C"/>
    <property type="match status" value="1"/>
</dbReference>